<dbReference type="EMBL" id="JAPEUV010000130">
    <property type="protein sequence ID" value="KAJ4332037.1"/>
    <property type="molecule type" value="Genomic_DNA"/>
</dbReference>
<feature type="transmembrane region" description="Helical" evidence="2">
    <location>
        <begin position="664"/>
        <end position="680"/>
    </location>
</feature>
<feature type="transmembrane region" description="Helical" evidence="2">
    <location>
        <begin position="508"/>
        <end position="529"/>
    </location>
</feature>
<feature type="transmembrane region" description="Helical" evidence="2">
    <location>
        <begin position="461"/>
        <end position="480"/>
    </location>
</feature>
<feature type="transmembrane region" description="Helical" evidence="2">
    <location>
        <begin position="784"/>
        <end position="807"/>
    </location>
</feature>
<feature type="compositionally biased region" description="Basic residues" evidence="1">
    <location>
        <begin position="138"/>
        <end position="148"/>
    </location>
</feature>
<name>A0A9W9BWP8_9PLEO</name>
<dbReference type="PANTHER" id="PTHR37544">
    <property type="entry name" value="SPRAY-RELATED"/>
    <property type="match status" value="1"/>
</dbReference>
<evidence type="ECO:0000313" key="4">
    <source>
        <dbReference type="Proteomes" id="UP001140562"/>
    </source>
</evidence>
<protein>
    <submittedName>
        <fullName evidence="3">Uncharacterized protein</fullName>
    </submittedName>
</protein>
<feature type="transmembrane region" description="Helical" evidence="2">
    <location>
        <begin position="632"/>
        <end position="652"/>
    </location>
</feature>
<gene>
    <name evidence="3" type="ORF">N0V87_008714</name>
</gene>
<dbReference type="AlphaFoldDB" id="A0A9W9BWP8"/>
<feature type="compositionally biased region" description="Polar residues" evidence="1">
    <location>
        <begin position="124"/>
        <end position="137"/>
    </location>
</feature>
<evidence type="ECO:0000256" key="1">
    <source>
        <dbReference type="SAM" id="MobiDB-lite"/>
    </source>
</evidence>
<keyword evidence="4" id="KW-1185">Reference proteome</keyword>
<feature type="transmembrane region" description="Helical" evidence="2">
    <location>
        <begin position="388"/>
        <end position="410"/>
    </location>
</feature>
<keyword evidence="2" id="KW-0472">Membrane</keyword>
<feature type="compositionally biased region" description="Polar residues" evidence="1">
    <location>
        <begin position="51"/>
        <end position="63"/>
    </location>
</feature>
<dbReference type="OrthoDB" id="3248909at2759"/>
<dbReference type="Proteomes" id="UP001140562">
    <property type="component" value="Unassembled WGS sequence"/>
</dbReference>
<keyword evidence="2" id="KW-1133">Transmembrane helix</keyword>
<organism evidence="3 4">
    <name type="scientific">Didymella glomerata</name>
    <dbReference type="NCBI Taxonomy" id="749621"/>
    <lineage>
        <taxon>Eukaryota</taxon>
        <taxon>Fungi</taxon>
        <taxon>Dikarya</taxon>
        <taxon>Ascomycota</taxon>
        <taxon>Pezizomycotina</taxon>
        <taxon>Dothideomycetes</taxon>
        <taxon>Pleosporomycetidae</taxon>
        <taxon>Pleosporales</taxon>
        <taxon>Pleosporineae</taxon>
        <taxon>Didymellaceae</taxon>
        <taxon>Didymella</taxon>
    </lineage>
</organism>
<dbReference type="PANTHER" id="PTHR37544:SF3">
    <property type="entry name" value="SPRAY"/>
    <property type="match status" value="1"/>
</dbReference>
<feature type="compositionally biased region" description="Low complexity" evidence="1">
    <location>
        <begin position="67"/>
        <end position="80"/>
    </location>
</feature>
<accession>A0A9W9BWP8</accession>
<sequence>MDRVLSPLHIGSPNPGRKPSVDAVPAALRVGSPATERGNAPWDAQPPLMRKNTSGSSRLSQIFPTRPSSVSSASPTVTGADSRRTSHPSPLLPATQPRRTSWGPTPPPPPTFPETTAYEPSANPFDNQGASPSFKTHGSTKRLFSRLRSLRGRGTYDRLNDEGSNMSRRRLNGLEEGDESFHPIPGGSCALQMTLIDPTQKVGSNASATEQHPDLSEAGYVAEYERLESQIGLGAGMKSIFERPFTHVPSPMGSGSYTRQPHKEPNSDVSIFQARNAQEEAEKTGDIVAVAEVPVDISDSFGGADFETRIMLNSSTQQDKGEAERSYFFPVDPDMPSWRPLTMGWPWLAMLTFIALALAALQEFLCQKSITAEKGGHGLAEFKKADELSLTAFFTWKYAPIIIFVFYGILWQMSDFEVKRLEPYYQLSQKTGATAGESLNMDYLTFMSWLVPLRALRHRQYAVIWSSLGTLVGSSLVPVLQSASIKVNPPKEERDSNELKYILIDPPWSRAVSGCLVFVAICGAALIYAMRRKSGLLSNPQGIAGIAAMATRLVLSKLIMYSGTPSNSVDRSHILTDFHGLDEAPLAKIHKQLRHRRYILHKSSLWQGEYIRNTKEKLHEHSADPRPLMLRLVPGVTFTSYIVLFTASIPVFTFFEPTSIVTDKLPFLLTGLATIVRILWNTMNADVRMMQPFYILSKRHAPAKTLTLDYAGTNPLFLPIIALFNRHWLVALVAFGSVLAEVLTVCVSSINVDGTRFFPGKGGDDDRKQDPKDRHNQEQTFRSFWISLTLSILILLYLISVAILTYMRRSHKFMPRQIGTMASVLAMIYQSKMLLTFVDTERLTSGQMTKHLEKQEKKYALGWFKGRDGDHHLGIDEEPILDGYVYGEKYRDKRLLGHQIGTWEQY</sequence>
<dbReference type="Pfam" id="PF11915">
    <property type="entry name" value="DUF3433"/>
    <property type="match status" value="2"/>
</dbReference>
<feature type="region of interest" description="Disordered" evidence="1">
    <location>
        <begin position="1"/>
        <end position="148"/>
    </location>
</feature>
<keyword evidence="2" id="KW-0812">Transmembrane</keyword>
<feature type="transmembrane region" description="Helical" evidence="2">
    <location>
        <begin position="728"/>
        <end position="750"/>
    </location>
</feature>
<evidence type="ECO:0000313" key="3">
    <source>
        <dbReference type="EMBL" id="KAJ4332037.1"/>
    </source>
</evidence>
<comment type="caution">
    <text evidence="3">The sequence shown here is derived from an EMBL/GenBank/DDBJ whole genome shotgun (WGS) entry which is preliminary data.</text>
</comment>
<dbReference type="InterPro" id="IPR021840">
    <property type="entry name" value="DUF3433"/>
</dbReference>
<proteinExistence type="predicted"/>
<evidence type="ECO:0000256" key="2">
    <source>
        <dbReference type="SAM" id="Phobius"/>
    </source>
</evidence>
<reference evidence="3" key="1">
    <citation type="submission" date="2022-10" db="EMBL/GenBank/DDBJ databases">
        <title>Tapping the CABI collections for fungal endophytes: first genome assemblies for Collariella, Neodidymelliopsis, Ascochyta clinopodiicola, Didymella pomorum, Didymosphaeria variabile, Neocosmospora piperis and Neocucurbitaria cava.</title>
        <authorList>
            <person name="Hill R."/>
        </authorList>
    </citation>
    <scope>NUCLEOTIDE SEQUENCE</scope>
    <source>
        <strain evidence="3">IMI 360193</strain>
    </source>
</reference>